<dbReference type="PANTHER" id="PTHR33673">
    <property type="entry name" value="SUPPRESSOR SRP40-LIKE PROTEIN"/>
    <property type="match status" value="1"/>
</dbReference>
<feature type="region of interest" description="Disordered" evidence="1">
    <location>
        <begin position="40"/>
        <end position="68"/>
    </location>
</feature>
<feature type="compositionally biased region" description="Basic and acidic residues" evidence="1">
    <location>
        <begin position="225"/>
        <end position="237"/>
    </location>
</feature>
<dbReference type="EMBL" id="KZ503540">
    <property type="protein sequence ID" value="PKU63069.1"/>
    <property type="molecule type" value="Genomic_DNA"/>
</dbReference>
<proteinExistence type="predicted"/>
<name>A0A2I0VI30_9ASPA</name>
<reference evidence="2 3" key="2">
    <citation type="journal article" date="2017" name="Nature">
        <title>The Apostasia genome and the evolution of orchids.</title>
        <authorList>
            <person name="Zhang G.Q."/>
            <person name="Liu K.W."/>
            <person name="Li Z."/>
            <person name="Lohaus R."/>
            <person name="Hsiao Y.Y."/>
            <person name="Niu S.C."/>
            <person name="Wang J.Y."/>
            <person name="Lin Y.C."/>
            <person name="Xu Q."/>
            <person name="Chen L.J."/>
            <person name="Yoshida K."/>
            <person name="Fujiwara S."/>
            <person name="Wang Z.W."/>
            <person name="Zhang Y.Q."/>
            <person name="Mitsuda N."/>
            <person name="Wang M."/>
            <person name="Liu G.H."/>
            <person name="Pecoraro L."/>
            <person name="Huang H.X."/>
            <person name="Xiao X.J."/>
            <person name="Lin M."/>
            <person name="Wu X.Y."/>
            <person name="Wu W.L."/>
            <person name="Chen Y.Y."/>
            <person name="Chang S.B."/>
            <person name="Sakamoto S."/>
            <person name="Ohme-Takagi M."/>
            <person name="Yagi M."/>
            <person name="Zeng S.J."/>
            <person name="Shen C.Y."/>
            <person name="Yeh C.M."/>
            <person name="Luo Y.B."/>
            <person name="Tsai W.C."/>
            <person name="Van de Peer Y."/>
            <person name="Liu Z.J."/>
        </authorList>
    </citation>
    <scope>NUCLEOTIDE SEQUENCE [LARGE SCALE GENOMIC DNA]</scope>
    <source>
        <tissue evidence="2">The whole plant</tissue>
    </source>
</reference>
<dbReference type="PANTHER" id="PTHR33673:SF3">
    <property type="entry name" value="SUPPRESSOR SRP40-LIKE PROTEIN"/>
    <property type="match status" value="1"/>
</dbReference>
<dbReference type="AlphaFoldDB" id="A0A2I0VI30"/>
<evidence type="ECO:0000313" key="2">
    <source>
        <dbReference type="EMBL" id="PKU63069.1"/>
    </source>
</evidence>
<evidence type="ECO:0000313" key="3">
    <source>
        <dbReference type="Proteomes" id="UP000233837"/>
    </source>
</evidence>
<gene>
    <name evidence="2" type="ORF">MA16_Dca026475</name>
</gene>
<dbReference type="Proteomes" id="UP000233837">
    <property type="component" value="Unassembled WGS sequence"/>
</dbReference>
<feature type="region of interest" description="Disordered" evidence="1">
    <location>
        <begin position="208"/>
        <end position="281"/>
    </location>
</feature>
<evidence type="ECO:0000256" key="1">
    <source>
        <dbReference type="SAM" id="MobiDB-lite"/>
    </source>
</evidence>
<keyword evidence="3" id="KW-1185">Reference proteome</keyword>
<protein>
    <submittedName>
        <fullName evidence="2">Uncharacterized protein</fullName>
    </submittedName>
</protein>
<feature type="compositionally biased region" description="Low complexity" evidence="1">
    <location>
        <begin position="260"/>
        <end position="281"/>
    </location>
</feature>
<organism evidence="2 3">
    <name type="scientific">Dendrobium catenatum</name>
    <dbReference type="NCBI Taxonomy" id="906689"/>
    <lineage>
        <taxon>Eukaryota</taxon>
        <taxon>Viridiplantae</taxon>
        <taxon>Streptophyta</taxon>
        <taxon>Embryophyta</taxon>
        <taxon>Tracheophyta</taxon>
        <taxon>Spermatophyta</taxon>
        <taxon>Magnoliopsida</taxon>
        <taxon>Liliopsida</taxon>
        <taxon>Asparagales</taxon>
        <taxon>Orchidaceae</taxon>
        <taxon>Epidendroideae</taxon>
        <taxon>Malaxideae</taxon>
        <taxon>Dendrobiinae</taxon>
        <taxon>Dendrobium</taxon>
    </lineage>
</organism>
<reference evidence="2 3" key="1">
    <citation type="journal article" date="2016" name="Sci. Rep.">
        <title>The Dendrobium catenatum Lindl. genome sequence provides insights into polysaccharide synthase, floral development and adaptive evolution.</title>
        <authorList>
            <person name="Zhang G.Q."/>
            <person name="Xu Q."/>
            <person name="Bian C."/>
            <person name="Tsai W.C."/>
            <person name="Yeh C.M."/>
            <person name="Liu K.W."/>
            <person name="Yoshida K."/>
            <person name="Zhang L.S."/>
            <person name="Chang S.B."/>
            <person name="Chen F."/>
            <person name="Shi Y."/>
            <person name="Su Y.Y."/>
            <person name="Zhang Y.Q."/>
            <person name="Chen L.J."/>
            <person name="Yin Y."/>
            <person name="Lin M."/>
            <person name="Huang H."/>
            <person name="Deng H."/>
            <person name="Wang Z.W."/>
            <person name="Zhu S.L."/>
            <person name="Zhao X."/>
            <person name="Deng C."/>
            <person name="Niu S.C."/>
            <person name="Huang J."/>
            <person name="Wang M."/>
            <person name="Liu G.H."/>
            <person name="Yang H.J."/>
            <person name="Xiao X.J."/>
            <person name="Hsiao Y.Y."/>
            <person name="Wu W.L."/>
            <person name="Chen Y.Y."/>
            <person name="Mitsuda N."/>
            <person name="Ohme-Takagi M."/>
            <person name="Luo Y.B."/>
            <person name="Van de Peer Y."/>
            <person name="Liu Z.J."/>
        </authorList>
    </citation>
    <scope>NUCLEOTIDE SEQUENCE [LARGE SCALE GENOMIC DNA]</scope>
    <source>
        <tissue evidence="2">The whole plant</tissue>
    </source>
</reference>
<accession>A0A2I0VI30</accession>
<sequence length="281" mass="30816">MLSTDQSAELHSGYLRQYDTSGLANSFHPTVQKLRFRSTARKMKHPPERHGGDFDPSSPGKLSTVAPTPAVSFGDAIHHHYVDVNAEREQSSSSSDSDSDEDDFFQLQSTELGGTSTKPPTVPVFVDKEISVSAKFVSRKPPPPARYDVPDPNRIPMSVFARNTATTSPKDWSVASNDSLFSIQMGNSSFSREQGMFVMGRSEDLGNLTSAPLDYPPPRPPRVAVEGKSKLVDMNEVKEEEVEEEGMKEKEKTTGYPLVDSTSRQSDSSSNTSFGSFAFPV</sequence>